<accession>A0ABT0IQB6</accession>
<name>A0ABT0IQB6_9HYPH</name>
<keyword evidence="3" id="KW-1185">Reference proteome</keyword>
<proteinExistence type="predicted"/>
<protein>
    <submittedName>
        <fullName evidence="2">Invasion associated locus B family protein</fullName>
    </submittedName>
</protein>
<dbReference type="Proteomes" id="UP001202827">
    <property type="component" value="Unassembled WGS sequence"/>
</dbReference>
<dbReference type="InterPro" id="IPR010642">
    <property type="entry name" value="Invasion_prot_B"/>
</dbReference>
<gene>
    <name evidence="2" type="ORF">M0654_08645</name>
</gene>
<dbReference type="InterPro" id="IPR038696">
    <property type="entry name" value="IalB_sf"/>
</dbReference>
<dbReference type="RefSeq" id="WP_248682747.1">
    <property type="nucleotide sequence ID" value="NZ_JALPRY010000010.1"/>
</dbReference>
<evidence type="ECO:0000313" key="2">
    <source>
        <dbReference type="EMBL" id="MCK8780049.1"/>
    </source>
</evidence>
<evidence type="ECO:0000256" key="1">
    <source>
        <dbReference type="SAM" id="MobiDB-lite"/>
    </source>
</evidence>
<dbReference type="Pfam" id="PF06776">
    <property type="entry name" value="IalB"/>
    <property type="match status" value="1"/>
</dbReference>
<feature type="region of interest" description="Disordered" evidence="1">
    <location>
        <begin position="43"/>
        <end position="102"/>
    </location>
</feature>
<organism evidence="2 3">
    <name type="scientific">Neorhizobium turbinariae</name>
    <dbReference type="NCBI Taxonomy" id="2937795"/>
    <lineage>
        <taxon>Bacteria</taxon>
        <taxon>Pseudomonadati</taxon>
        <taxon>Pseudomonadota</taxon>
        <taxon>Alphaproteobacteria</taxon>
        <taxon>Hyphomicrobiales</taxon>
        <taxon>Rhizobiaceae</taxon>
        <taxon>Rhizobium/Agrobacterium group</taxon>
        <taxon>Neorhizobium</taxon>
    </lineage>
</organism>
<reference evidence="2 3" key="1">
    <citation type="submission" date="2022-04" db="EMBL/GenBank/DDBJ databases">
        <title>Rhizobium coralii sp. nov., isolated from coral Turbinaria peltata.</title>
        <authorList>
            <person name="Sun H."/>
        </authorList>
    </citation>
    <scope>NUCLEOTIDE SEQUENCE [LARGE SCALE GENOMIC DNA]</scope>
    <source>
        <strain evidence="2 3">NTR19</strain>
    </source>
</reference>
<dbReference type="EMBL" id="JALPRY010000010">
    <property type="protein sequence ID" value="MCK8780049.1"/>
    <property type="molecule type" value="Genomic_DNA"/>
</dbReference>
<feature type="compositionally biased region" description="Low complexity" evidence="1">
    <location>
        <begin position="85"/>
        <end position="99"/>
    </location>
</feature>
<dbReference type="Gene3D" id="2.60.40.1880">
    <property type="entry name" value="Invasion associated locus B (IalB) protein"/>
    <property type="match status" value="1"/>
</dbReference>
<evidence type="ECO:0000313" key="3">
    <source>
        <dbReference type="Proteomes" id="UP001202827"/>
    </source>
</evidence>
<sequence length="249" mass="25548">MKVKADYLLGGNMARTRSALMAVLGIAGTGFWGLSTAYPQSGTSGPMFSTPASRSTTGAPILNNSSSGPDRGIIDSAGGGTNTSAPAEGQAGRAEAQAPSQVPPAAKRFAGWELQCVAIARSNKVCQITSSVTSPDGSQIILVMSIAKDLVTKALRMQMAVPLGIAIAEKVGITVVPDYETSMAVNRCTSQGCLVEGVVEPALVKAIREGEQAIVTVTTPEGKRIPIALGLKGVSAALDAMTESEEITR</sequence>
<comment type="caution">
    <text evidence="2">The sequence shown here is derived from an EMBL/GenBank/DDBJ whole genome shotgun (WGS) entry which is preliminary data.</text>
</comment>
<feature type="compositionally biased region" description="Polar residues" evidence="1">
    <location>
        <begin position="43"/>
        <end position="68"/>
    </location>
</feature>